<evidence type="ECO:0000256" key="9">
    <source>
        <dbReference type="ARBA" id="ARBA00025174"/>
    </source>
</evidence>
<keyword evidence="7" id="KW-0663">Pyridoxal phosphate</keyword>
<evidence type="ECO:0000256" key="5">
    <source>
        <dbReference type="ARBA" id="ARBA00022676"/>
    </source>
</evidence>
<dbReference type="PROSITE" id="PS00102">
    <property type="entry name" value="PHOSPHORYLASE"/>
    <property type="match status" value="1"/>
</dbReference>
<dbReference type="Pfam" id="PF00343">
    <property type="entry name" value="Phosphorylase"/>
    <property type="match status" value="2"/>
</dbReference>
<dbReference type="PANTHER" id="PTHR42655:SF1">
    <property type="entry name" value="GLYCOGEN PHOSPHORYLASE"/>
    <property type="match status" value="1"/>
</dbReference>
<comment type="cofactor">
    <cofactor evidence="2">
        <name>pyridoxal 5'-phosphate</name>
        <dbReference type="ChEBI" id="CHEBI:597326"/>
    </cofactor>
</comment>
<dbReference type="GO" id="GO:0008184">
    <property type="term" value="F:glycogen phosphorylase activity"/>
    <property type="evidence" value="ECO:0007669"/>
    <property type="project" value="InterPro"/>
</dbReference>
<dbReference type="InterPro" id="IPR035090">
    <property type="entry name" value="Pyridoxal_P_attach_site"/>
</dbReference>
<reference evidence="11" key="1">
    <citation type="submission" date="2017-09" db="EMBL/GenBank/DDBJ databases">
        <title>Depth-based differentiation of microbial function through sediment-hosted aquifers and enrichment of novel symbionts in the deep terrestrial subsurface.</title>
        <authorList>
            <person name="Probst A.J."/>
            <person name="Ladd B."/>
            <person name="Jarett J.K."/>
            <person name="Geller-Mcgrath D.E."/>
            <person name="Sieber C.M.K."/>
            <person name="Emerson J.B."/>
            <person name="Anantharaman K."/>
            <person name="Thomas B.C."/>
            <person name="Malmstrom R."/>
            <person name="Stieglmeier M."/>
            <person name="Klingl A."/>
            <person name="Woyke T."/>
            <person name="Ryan C.M."/>
            <person name="Banfield J.F."/>
        </authorList>
    </citation>
    <scope>NUCLEOTIDE SEQUENCE [LARGE SCALE GENOMIC DNA]</scope>
</reference>
<protein>
    <recommendedName>
        <fullName evidence="4">glycogen phosphorylase</fullName>
        <ecNumber evidence="4">2.4.1.1</ecNumber>
    </recommendedName>
</protein>
<accession>A0A2M7TIF5</accession>
<sequence>MNATDNLVAYFSMEVGIDANIKTYSGGLGILAGDTLRSLADLNVPTIAITLLSEYGYFSQEIIDGQQVETYPRWDIEKYLEKLDTEIEIPVGPHKLHVKIWKYTLTGISGHTIPILFLDANHPKNPPELKKLTQRLYPTNREYRLLQEILLGVGGYVALQTLQYQPSIYHLNEGHSALLTLALYHDAKQKNLADPIDFVRTNCVFTTHTPVPAGHDRFTRNLVNKFLPFAHYLDEIKHSTEEDGTVNMTLLALSMCDKVNGVAKKHSQVSRVMFPGHNIASITNGVHHTFWSSPHFQKIFDHYLLGWREDPFSLMSILSVPREEIMSAHSLNKKQLVEYINSTTDRTFSDEVFTLGFARRMAKYKRADLLFYDVARLNAIAEKHKIQLVFAGKAHPEDSVGKSIIHEILGIERMLHKNISLVYLPDYNIDLAKIIIPGVDAWLNTPMRPHEASGTSGMKASLNGVPNISILDGWWIEGAIEGVTGWSIGPQPNLANDEAQIMCVDCDDSDDLYRKLDETILPMFYERPKEYAQIQRNCIGLHGSFFNTHRMVQQYIIKSYLT</sequence>
<proteinExistence type="inferred from homology"/>
<evidence type="ECO:0000256" key="7">
    <source>
        <dbReference type="ARBA" id="ARBA00022898"/>
    </source>
</evidence>
<gene>
    <name evidence="10" type="ORF">COY32_03990</name>
</gene>
<dbReference type="Proteomes" id="UP000228920">
    <property type="component" value="Unassembled WGS sequence"/>
</dbReference>
<keyword evidence="5" id="KW-0328">Glycosyltransferase</keyword>
<dbReference type="Gene3D" id="3.40.50.2000">
    <property type="entry name" value="Glycogen Phosphorylase B"/>
    <property type="match status" value="2"/>
</dbReference>
<dbReference type="AlphaFoldDB" id="A0A2M7TIF5"/>
<organism evidence="10 11">
    <name type="scientific">candidate division WWE3 bacterium CG_4_10_14_0_2_um_filter_41_14</name>
    <dbReference type="NCBI Taxonomy" id="1975072"/>
    <lineage>
        <taxon>Bacteria</taxon>
        <taxon>Katanobacteria</taxon>
    </lineage>
</organism>
<comment type="similarity">
    <text evidence="3">Belongs to the glycogen phosphorylase family.</text>
</comment>
<dbReference type="InterPro" id="IPR011834">
    <property type="entry name" value="Agluc_phsphrylas"/>
</dbReference>
<dbReference type="NCBIfam" id="TIGR02094">
    <property type="entry name" value="more_P_ylases"/>
    <property type="match status" value="1"/>
</dbReference>
<evidence type="ECO:0000256" key="6">
    <source>
        <dbReference type="ARBA" id="ARBA00022679"/>
    </source>
</evidence>
<comment type="catalytic activity">
    <reaction evidence="1">
        <text>[(1-&gt;4)-alpha-D-glucosyl](n) + phosphate = [(1-&gt;4)-alpha-D-glucosyl](n-1) + alpha-D-glucose 1-phosphate</text>
        <dbReference type="Rhea" id="RHEA:41732"/>
        <dbReference type="Rhea" id="RHEA-COMP:9584"/>
        <dbReference type="Rhea" id="RHEA-COMP:9586"/>
        <dbReference type="ChEBI" id="CHEBI:15444"/>
        <dbReference type="ChEBI" id="CHEBI:43474"/>
        <dbReference type="ChEBI" id="CHEBI:58601"/>
        <dbReference type="EC" id="2.4.1.1"/>
    </reaction>
</comment>
<evidence type="ECO:0000256" key="4">
    <source>
        <dbReference type="ARBA" id="ARBA00012591"/>
    </source>
</evidence>
<keyword evidence="6" id="KW-0808">Transferase</keyword>
<comment type="caution">
    <text evidence="10">The sequence shown here is derived from an EMBL/GenBank/DDBJ whole genome shotgun (WGS) entry which is preliminary data.</text>
</comment>
<keyword evidence="8" id="KW-0119">Carbohydrate metabolism</keyword>
<dbReference type="SUPFAM" id="SSF53756">
    <property type="entry name" value="UDP-Glycosyltransferase/glycogen phosphorylase"/>
    <property type="match status" value="1"/>
</dbReference>
<evidence type="ECO:0000313" key="10">
    <source>
        <dbReference type="EMBL" id="PIZ46112.1"/>
    </source>
</evidence>
<dbReference type="GO" id="GO:0005975">
    <property type="term" value="P:carbohydrate metabolic process"/>
    <property type="evidence" value="ECO:0007669"/>
    <property type="project" value="InterPro"/>
</dbReference>
<name>A0A2M7TIF5_UNCKA</name>
<comment type="function">
    <text evidence="9">Phosphorylase is an important allosteric enzyme in carbohydrate metabolism. Enzymes from different sources differ in their regulatory mechanisms and in their natural substrates. However, all known phosphorylases share catalytic and structural properties.</text>
</comment>
<evidence type="ECO:0000256" key="2">
    <source>
        <dbReference type="ARBA" id="ARBA00001933"/>
    </source>
</evidence>
<evidence type="ECO:0000256" key="3">
    <source>
        <dbReference type="ARBA" id="ARBA00006047"/>
    </source>
</evidence>
<evidence type="ECO:0000256" key="8">
    <source>
        <dbReference type="ARBA" id="ARBA00023277"/>
    </source>
</evidence>
<dbReference type="GO" id="GO:0030170">
    <property type="term" value="F:pyridoxal phosphate binding"/>
    <property type="evidence" value="ECO:0007669"/>
    <property type="project" value="InterPro"/>
</dbReference>
<dbReference type="InterPro" id="IPR052182">
    <property type="entry name" value="Glycogen/Maltodextrin_Phosph"/>
</dbReference>
<evidence type="ECO:0000313" key="11">
    <source>
        <dbReference type="Proteomes" id="UP000228920"/>
    </source>
</evidence>
<dbReference type="EMBL" id="PFNL01000112">
    <property type="protein sequence ID" value="PIZ46112.1"/>
    <property type="molecule type" value="Genomic_DNA"/>
</dbReference>
<evidence type="ECO:0000256" key="1">
    <source>
        <dbReference type="ARBA" id="ARBA00001275"/>
    </source>
</evidence>
<dbReference type="PANTHER" id="PTHR42655">
    <property type="entry name" value="GLYCOGEN PHOSPHORYLASE"/>
    <property type="match status" value="1"/>
</dbReference>
<dbReference type="InterPro" id="IPR000811">
    <property type="entry name" value="Glyco_trans_35"/>
</dbReference>
<dbReference type="EC" id="2.4.1.1" evidence="4"/>